<dbReference type="AlphaFoldDB" id="A0AB39KVZ6"/>
<feature type="site" description="Cleavage; by autolysis" evidence="6">
    <location>
        <begin position="155"/>
        <end position="156"/>
    </location>
</feature>
<dbReference type="Gene3D" id="3.60.20.30">
    <property type="entry name" value="(Glycosyl)asparaginase"/>
    <property type="match status" value="1"/>
</dbReference>
<sequence length="294" mass="30293">MHDPDKPSWAIIVHGGAKDIAPHLEERHRQGCLMAVEAGARILAEGGSAIVAAQAAVRVLEDDPVFNAGRGSVSNADGDIECDAAIMDGSDLSVGAVAAVRRIRNPIDAAVALLDDEAVLLVCDGAERFARSKGLCMCEPGDLAVEPAACDVGCDTVGCVVVDAYGDVAAATSTGGLRGSRPGRVGDSPLPGCGLYAENGVGGVSLSGEGEALIRVGMANCVMRALEFNTPADAGRSAFDRLSKVGGEAGAIIIDADGRIDWLHNSRDFAVGYARHDRAARAFTRRDQDVGEQA</sequence>
<evidence type="ECO:0000256" key="1">
    <source>
        <dbReference type="ARBA" id="ARBA00022670"/>
    </source>
</evidence>
<evidence type="ECO:0000256" key="6">
    <source>
        <dbReference type="PIRSR" id="PIRSR600246-3"/>
    </source>
</evidence>
<dbReference type="Pfam" id="PF01112">
    <property type="entry name" value="Asparaginase_2"/>
    <property type="match status" value="2"/>
</dbReference>
<dbReference type="FunFam" id="3.60.20.30:FF:000001">
    <property type="entry name" value="Isoaspartyl peptidase/L-asparaginase"/>
    <property type="match status" value="1"/>
</dbReference>
<proteinExistence type="predicted"/>
<evidence type="ECO:0000256" key="5">
    <source>
        <dbReference type="PIRSR" id="PIRSR600246-1"/>
    </source>
</evidence>
<keyword evidence="2" id="KW-0378">Hydrolase</keyword>
<dbReference type="GO" id="GO:0005737">
    <property type="term" value="C:cytoplasm"/>
    <property type="evidence" value="ECO:0007669"/>
    <property type="project" value="TreeGrafter"/>
</dbReference>
<dbReference type="InterPro" id="IPR000246">
    <property type="entry name" value="Peptidase_T2"/>
</dbReference>
<dbReference type="PANTHER" id="PTHR10188:SF6">
    <property type="entry name" value="N(4)-(BETA-N-ACETYLGLUCOSAMINYL)-L-ASPARAGINASE"/>
    <property type="match status" value="1"/>
</dbReference>
<evidence type="ECO:0000256" key="2">
    <source>
        <dbReference type="ARBA" id="ARBA00022801"/>
    </source>
</evidence>
<keyword evidence="3" id="KW-0068">Autocatalytic cleavage</keyword>
<dbReference type="RefSeq" id="WP_369061888.1">
    <property type="nucleotide sequence ID" value="NZ_CP158375.1"/>
</dbReference>
<dbReference type="CDD" id="cd04512">
    <property type="entry name" value="Ntn_Asparaginase_2_like"/>
    <property type="match status" value="1"/>
</dbReference>
<dbReference type="SUPFAM" id="SSF56235">
    <property type="entry name" value="N-terminal nucleophile aminohydrolases (Ntn hydrolases)"/>
    <property type="match status" value="1"/>
</dbReference>
<dbReference type="GO" id="GO:0008233">
    <property type="term" value="F:peptidase activity"/>
    <property type="evidence" value="ECO:0007669"/>
    <property type="project" value="UniProtKB-KW"/>
</dbReference>
<gene>
    <name evidence="7" type="ORF">ABOZ73_07105</name>
</gene>
<accession>A0AB39KVZ6</accession>
<evidence type="ECO:0000256" key="3">
    <source>
        <dbReference type="ARBA" id="ARBA00022813"/>
    </source>
</evidence>
<evidence type="ECO:0000256" key="4">
    <source>
        <dbReference type="ARBA" id="ARBA00069124"/>
    </source>
</evidence>
<dbReference type="InterPro" id="IPR029055">
    <property type="entry name" value="Ntn_hydrolases_N"/>
</dbReference>
<protein>
    <recommendedName>
        <fullName evidence="4">Isoaspartyl peptidase</fullName>
    </recommendedName>
</protein>
<dbReference type="GO" id="GO:0006508">
    <property type="term" value="P:proteolysis"/>
    <property type="evidence" value="ECO:0007669"/>
    <property type="project" value="UniProtKB-KW"/>
</dbReference>
<keyword evidence="1" id="KW-0645">Protease</keyword>
<name>A0AB39KVZ6_9CAUL</name>
<dbReference type="PANTHER" id="PTHR10188">
    <property type="entry name" value="L-ASPARAGINASE"/>
    <property type="match status" value="1"/>
</dbReference>
<reference evidence="7" key="1">
    <citation type="submission" date="2024-06" db="EMBL/GenBank/DDBJ databases">
        <title>Caulobacter inopinatus, sp. nov.</title>
        <authorList>
            <person name="Donachie S.P."/>
        </authorList>
    </citation>
    <scope>NUCLEOTIDE SEQUENCE</scope>
    <source>
        <strain evidence="7">73W</strain>
    </source>
</reference>
<dbReference type="GO" id="GO:0016811">
    <property type="term" value="F:hydrolase activity, acting on carbon-nitrogen (but not peptide) bonds, in linear amides"/>
    <property type="evidence" value="ECO:0007669"/>
    <property type="project" value="UniProtKB-ARBA"/>
</dbReference>
<evidence type="ECO:0000313" key="7">
    <source>
        <dbReference type="EMBL" id="XDO98177.1"/>
    </source>
</evidence>
<feature type="active site" description="Nucleophile" evidence="5">
    <location>
        <position position="156"/>
    </location>
</feature>
<dbReference type="EMBL" id="CP158375">
    <property type="protein sequence ID" value="XDO98177.1"/>
    <property type="molecule type" value="Genomic_DNA"/>
</dbReference>
<organism evidence="7">
    <name type="scientific">Caulobacter sp. 73W</name>
    <dbReference type="NCBI Taxonomy" id="3161137"/>
    <lineage>
        <taxon>Bacteria</taxon>
        <taxon>Pseudomonadati</taxon>
        <taxon>Pseudomonadota</taxon>
        <taxon>Alphaproteobacteria</taxon>
        <taxon>Caulobacterales</taxon>
        <taxon>Caulobacteraceae</taxon>
        <taxon>Caulobacter</taxon>
    </lineage>
</organism>